<feature type="domain" description="FERM" evidence="2">
    <location>
        <begin position="42"/>
        <end position="110"/>
    </location>
</feature>
<evidence type="ECO:0000313" key="4">
    <source>
        <dbReference type="Proteomes" id="UP000186601"/>
    </source>
</evidence>
<dbReference type="PROSITE" id="PS50057">
    <property type="entry name" value="FERM_3"/>
    <property type="match status" value="1"/>
</dbReference>
<dbReference type="EMBL" id="MLYV02000841">
    <property type="protein sequence ID" value="PSR76542.1"/>
    <property type="molecule type" value="Genomic_DNA"/>
</dbReference>
<feature type="region of interest" description="Disordered" evidence="1">
    <location>
        <begin position="1"/>
        <end position="32"/>
    </location>
</feature>
<dbReference type="InterPro" id="IPR000299">
    <property type="entry name" value="FERM_domain"/>
</dbReference>
<evidence type="ECO:0000259" key="2">
    <source>
        <dbReference type="PROSITE" id="PS50057"/>
    </source>
</evidence>
<feature type="compositionally biased region" description="Low complexity" evidence="1">
    <location>
        <begin position="8"/>
        <end position="22"/>
    </location>
</feature>
<dbReference type="OrthoDB" id="3031116at2759"/>
<organism evidence="3 4">
    <name type="scientific">Hermanssonia centrifuga</name>
    <dbReference type="NCBI Taxonomy" id="98765"/>
    <lineage>
        <taxon>Eukaryota</taxon>
        <taxon>Fungi</taxon>
        <taxon>Dikarya</taxon>
        <taxon>Basidiomycota</taxon>
        <taxon>Agaricomycotina</taxon>
        <taxon>Agaricomycetes</taxon>
        <taxon>Polyporales</taxon>
        <taxon>Meruliaceae</taxon>
        <taxon>Hermanssonia</taxon>
    </lineage>
</organism>
<protein>
    <recommendedName>
        <fullName evidence="2">FERM domain-containing protein</fullName>
    </recommendedName>
</protein>
<sequence length="110" mass="11987">MDDFETGSTTTLPPSSSSTTLPRKQTTPAPLPAVPAKAKLIPTNSVTLRDGTTVRVRIEATLTVEDVVRQLCLSVKVKDPPGMFALRDESDELVTNENLRKKIKAKVNLK</sequence>
<dbReference type="Proteomes" id="UP000186601">
    <property type="component" value="Unassembled WGS sequence"/>
</dbReference>
<dbReference type="AlphaFoldDB" id="A0A2R6NTZ6"/>
<dbReference type="Gene3D" id="3.10.20.90">
    <property type="entry name" value="Phosphatidylinositol 3-kinase Catalytic Subunit, Chain A, domain 1"/>
    <property type="match status" value="1"/>
</dbReference>
<accession>A0A2R6NTZ6</accession>
<gene>
    <name evidence="3" type="ORF">PHLCEN_2v8388</name>
</gene>
<reference evidence="3 4" key="1">
    <citation type="submission" date="2018-02" db="EMBL/GenBank/DDBJ databases">
        <title>Genome sequence of the basidiomycete white-rot fungus Phlebia centrifuga.</title>
        <authorList>
            <person name="Granchi Z."/>
            <person name="Peng M."/>
            <person name="de Vries R.P."/>
            <person name="Hilden K."/>
            <person name="Makela M.R."/>
            <person name="Grigoriev I."/>
            <person name="Riley R."/>
        </authorList>
    </citation>
    <scope>NUCLEOTIDE SEQUENCE [LARGE SCALE GENOMIC DNA]</scope>
    <source>
        <strain evidence="3 4">FBCC195</strain>
    </source>
</reference>
<dbReference type="CDD" id="cd01765">
    <property type="entry name" value="FERM_F0_F1"/>
    <property type="match status" value="1"/>
</dbReference>
<keyword evidence="4" id="KW-1185">Reference proteome</keyword>
<evidence type="ECO:0000256" key="1">
    <source>
        <dbReference type="SAM" id="MobiDB-lite"/>
    </source>
</evidence>
<comment type="caution">
    <text evidence="3">The sequence shown here is derived from an EMBL/GenBank/DDBJ whole genome shotgun (WGS) entry which is preliminary data.</text>
</comment>
<evidence type="ECO:0000313" key="3">
    <source>
        <dbReference type="EMBL" id="PSR76542.1"/>
    </source>
</evidence>
<dbReference type="STRING" id="98765.A0A2R6NTZ6"/>
<name>A0A2R6NTZ6_9APHY</name>
<proteinExistence type="predicted"/>